<reference evidence="2" key="1">
    <citation type="submission" date="2020-09" db="EMBL/GenBank/DDBJ databases">
        <title>Genome sequence of Vibrio parahaemolyticus isolates.</title>
        <authorList>
            <person name="Hammerl J.A."/>
            <person name="Strauch E."/>
        </authorList>
    </citation>
    <scope>NUCLEOTIDE SEQUENCE</scope>
    <source>
        <strain evidence="2">17-VB00146</strain>
    </source>
</reference>
<protein>
    <recommendedName>
        <fullName evidence="4">Bypass of forespore C C-terminal domain-containing protein</fullName>
    </recommendedName>
</protein>
<gene>
    <name evidence="2" type="ORF">IB292_03030</name>
</gene>
<evidence type="ECO:0000313" key="2">
    <source>
        <dbReference type="EMBL" id="MCC3804005.1"/>
    </source>
</evidence>
<keyword evidence="1" id="KW-0732">Signal</keyword>
<evidence type="ECO:0000256" key="1">
    <source>
        <dbReference type="SAM" id="SignalP"/>
    </source>
</evidence>
<name>A0A9Q3UA69_VIBPH</name>
<proteinExistence type="predicted"/>
<evidence type="ECO:0008006" key="4">
    <source>
        <dbReference type="Google" id="ProtNLM"/>
    </source>
</evidence>
<feature type="signal peptide" evidence="1">
    <location>
        <begin position="1"/>
        <end position="22"/>
    </location>
</feature>
<organism evidence="2 3">
    <name type="scientific">Vibrio parahaemolyticus</name>
    <dbReference type="NCBI Taxonomy" id="670"/>
    <lineage>
        <taxon>Bacteria</taxon>
        <taxon>Pseudomonadati</taxon>
        <taxon>Pseudomonadota</taxon>
        <taxon>Gammaproteobacteria</taxon>
        <taxon>Vibrionales</taxon>
        <taxon>Vibrionaceae</taxon>
        <taxon>Vibrio</taxon>
    </lineage>
</organism>
<dbReference type="EMBL" id="JACVHL010000002">
    <property type="protein sequence ID" value="MCC3804005.1"/>
    <property type="molecule type" value="Genomic_DNA"/>
</dbReference>
<dbReference type="Proteomes" id="UP000726777">
    <property type="component" value="Unassembled WGS sequence"/>
</dbReference>
<accession>A0A9Q3UA69</accession>
<evidence type="ECO:0000313" key="3">
    <source>
        <dbReference type="Proteomes" id="UP000726777"/>
    </source>
</evidence>
<dbReference type="RefSeq" id="WP_228085678.1">
    <property type="nucleotide sequence ID" value="NZ_JACVHL010000002.1"/>
</dbReference>
<comment type="caution">
    <text evidence="2">The sequence shown here is derived from an EMBL/GenBank/DDBJ whole genome shotgun (WGS) entry which is preliminary data.</text>
</comment>
<feature type="chain" id="PRO_5040343577" description="Bypass of forespore C C-terminal domain-containing protein" evidence="1">
    <location>
        <begin position="23"/>
        <end position="138"/>
    </location>
</feature>
<dbReference type="AlphaFoldDB" id="A0A9Q3UA69"/>
<sequence length="138" mass="15613">MNRKIILCSFALLSTGILSFWAGRQSTVVTFDVKNYEDIELKPDVPNQSAINEMCRTMYLTSKASTDNQIYRVISTDGVWDAVGSSGLCSVLSKRFDRSNNSIVSHPASLEYFEVKRELNLHLVSEEEFKKLLASMHK</sequence>